<protein>
    <submittedName>
        <fullName evidence="5">Transcriptional regulator</fullName>
    </submittedName>
</protein>
<evidence type="ECO:0000256" key="3">
    <source>
        <dbReference type="ARBA" id="ARBA00023163"/>
    </source>
</evidence>
<keyword evidence="6" id="KW-1185">Reference proteome</keyword>
<gene>
    <name evidence="5" type="ORF">DSCA_34190</name>
</gene>
<proteinExistence type="predicted"/>
<dbReference type="KEGG" id="dalk:DSCA_34190"/>
<dbReference type="SUPFAM" id="SSF46689">
    <property type="entry name" value="Homeodomain-like"/>
    <property type="match status" value="2"/>
</dbReference>
<reference evidence="5 6" key="1">
    <citation type="submission" date="2019-11" db="EMBL/GenBank/DDBJ databases">
        <title>Comparative genomics of hydrocarbon-degrading Desulfosarcina strains.</title>
        <authorList>
            <person name="Watanabe M."/>
            <person name="Kojima H."/>
            <person name="Fukui M."/>
        </authorList>
    </citation>
    <scope>NUCLEOTIDE SEQUENCE [LARGE SCALE GENOMIC DNA]</scope>
    <source>
        <strain evidence="5 6">PL12</strain>
    </source>
</reference>
<dbReference type="RefSeq" id="WP_197904611.1">
    <property type="nucleotide sequence ID" value="NZ_AP021874.1"/>
</dbReference>
<sequence length="281" mass="31187">MNRPEKTRMCRVHTGLGPVNLMHARYVTQTFAPHFHEGYCLGVIERGALGFRYMGENLVAPAGAVNLAVPGEVHTGHAAHEAGWTYRMFYLDAGLLASAASQIAAKTVPLPFIRDGVLFDPGLARMIHRLHRRMQAPQAPLLEKETELLAVLTRVIRKYGRPHPPARETGREPVAVGTARDYIHAHHARDISVDELAAASGLSPYHFIRTFSRQVGLTPHAYLIQARVQRATHLLASGEPPAQAAVEAGFYDQSHLSRHFKRIVGTTPGRYRNSVQDHRSR</sequence>
<dbReference type="Pfam" id="PF12833">
    <property type="entry name" value="HTH_18"/>
    <property type="match status" value="1"/>
</dbReference>
<dbReference type="AlphaFoldDB" id="A0A5K7YNP1"/>
<dbReference type="SMART" id="SM00342">
    <property type="entry name" value="HTH_ARAC"/>
    <property type="match status" value="1"/>
</dbReference>
<dbReference type="PANTHER" id="PTHR46796">
    <property type="entry name" value="HTH-TYPE TRANSCRIPTIONAL ACTIVATOR RHAS-RELATED"/>
    <property type="match status" value="1"/>
</dbReference>
<dbReference type="InterPro" id="IPR018060">
    <property type="entry name" value="HTH_AraC"/>
</dbReference>
<keyword evidence="3" id="KW-0804">Transcription</keyword>
<feature type="domain" description="HTH araC/xylS-type" evidence="4">
    <location>
        <begin position="177"/>
        <end position="274"/>
    </location>
</feature>
<dbReference type="SUPFAM" id="SSF51215">
    <property type="entry name" value="Regulatory protein AraC"/>
    <property type="match status" value="1"/>
</dbReference>
<dbReference type="InterPro" id="IPR009057">
    <property type="entry name" value="Homeodomain-like_sf"/>
</dbReference>
<dbReference type="GO" id="GO:0043565">
    <property type="term" value="F:sequence-specific DNA binding"/>
    <property type="evidence" value="ECO:0007669"/>
    <property type="project" value="InterPro"/>
</dbReference>
<name>A0A5K7YNP1_9BACT</name>
<dbReference type="Gene3D" id="1.10.10.60">
    <property type="entry name" value="Homeodomain-like"/>
    <property type="match status" value="2"/>
</dbReference>
<evidence type="ECO:0000259" key="4">
    <source>
        <dbReference type="PROSITE" id="PS01124"/>
    </source>
</evidence>
<evidence type="ECO:0000256" key="1">
    <source>
        <dbReference type="ARBA" id="ARBA00023015"/>
    </source>
</evidence>
<dbReference type="InterPro" id="IPR037923">
    <property type="entry name" value="HTH-like"/>
</dbReference>
<dbReference type="InterPro" id="IPR003313">
    <property type="entry name" value="AraC-bd"/>
</dbReference>
<dbReference type="Pfam" id="PF02311">
    <property type="entry name" value="AraC_binding"/>
    <property type="match status" value="1"/>
</dbReference>
<keyword evidence="2" id="KW-0238">DNA-binding</keyword>
<dbReference type="PANTHER" id="PTHR46796:SF2">
    <property type="entry name" value="TRANSCRIPTIONAL REGULATORY PROTEIN"/>
    <property type="match status" value="1"/>
</dbReference>
<evidence type="ECO:0000313" key="5">
    <source>
        <dbReference type="EMBL" id="BBO69489.1"/>
    </source>
</evidence>
<dbReference type="EMBL" id="AP021874">
    <property type="protein sequence ID" value="BBO69489.1"/>
    <property type="molecule type" value="Genomic_DNA"/>
</dbReference>
<evidence type="ECO:0000313" key="6">
    <source>
        <dbReference type="Proteomes" id="UP000427906"/>
    </source>
</evidence>
<accession>A0A5K7YNP1</accession>
<dbReference type="Proteomes" id="UP000427906">
    <property type="component" value="Chromosome"/>
</dbReference>
<keyword evidence="1" id="KW-0805">Transcription regulation</keyword>
<organism evidence="5 6">
    <name type="scientific">Desulfosarcina alkanivorans</name>
    <dbReference type="NCBI Taxonomy" id="571177"/>
    <lineage>
        <taxon>Bacteria</taxon>
        <taxon>Pseudomonadati</taxon>
        <taxon>Thermodesulfobacteriota</taxon>
        <taxon>Desulfobacteria</taxon>
        <taxon>Desulfobacterales</taxon>
        <taxon>Desulfosarcinaceae</taxon>
        <taxon>Desulfosarcina</taxon>
    </lineage>
</organism>
<dbReference type="GO" id="GO:0003700">
    <property type="term" value="F:DNA-binding transcription factor activity"/>
    <property type="evidence" value="ECO:0007669"/>
    <property type="project" value="InterPro"/>
</dbReference>
<dbReference type="PROSITE" id="PS01124">
    <property type="entry name" value="HTH_ARAC_FAMILY_2"/>
    <property type="match status" value="1"/>
</dbReference>
<dbReference type="InterPro" id="IPR050204">
    <property type="entry name" value="AraC_XylS_family_regulators"/>
</dbReference>
<evidence type="ECO:0000256" key="2">
    <source>
        <dbReference type="ARBA" id="ARBA00023125"/>
    </source>
</evidence>